<name>A0ABV7UZR0_9SPHN</name>
<keyword evidence="2" id="KW-0732">Signal</keyword>
<feature type="compositionally biased region" description="Pro residues" evidence="1">
    <location>
        <begin position="47"/>
        <end position="61"/>
    </location>
</feature>
<sequence>MKINHVARSGHNSPLLPARFRACVATFALLTLATACAPQAVIPPAPVRPAPPTPRPAPPPVAATRSSDWRDWPQTPGTWRYADGRAQFGQPGAAPVLAMECRQGQVALIIAGAAGQPVPAAITTTSQQRALSAVPADAQSLVITLPARDNLLDAMAFSRGRFMVDVNGLPTLILPAWAEVGRVVEDCR</sequence>
<feature type="signal peptide" evidence="2">
    <location>
        <begin position="1"/>
        <end position="37"/>
    </location>
</feature>
<reference evidence="4" key="1">
    <citation type="journal article" date="2019" name="Int. J. Syst. Evol. Microbiol.">
        <title>The Global Catalogue of Microorganisms (GCM) 10K type strain sequencing project: providing services to taxonomists for standard genome sequencing and annotation.</title>
        <authorList>
            <consortium name="The Broad Institute Genomics Platform"/>
            <consortium name="The Broad Institute Genome Sequencing Center for Infectious Disease"/>
            <person name="Wu L."/>
            <person name="Ma J."/>
        </authorList>
    </citation>
    <scope>NUCLEOTIDE SEQUENCE [LARGE SCALE GENOMIC DNA]</scope>
    <source>
        <strain evidence="4">KCTC 42224</strain>
    </source>
</reference>
<evidence type="ECO:0000313" key="4">
    <source>
        <dbReference type="Proteomes" id="UP001595683"/>
    </source>
</evidence>
<evidence type="ECO:0000256" key="1">
    <source>
        <dbReference type="SAM" id="MobiDB-lite"/>
    </source>
</evidence>
<dbReference type="EMBL" id="JBHRYE010000006">
    <property type="protein sequence ID" value="MFC3670313.1"/>
    <property type="molecule type" value="Genomic_DNA"/>
</dbReference>
<feature type="chain" id="PRO_5047067098" description="Lipoprotein" evidence="2">
    <location>
        <begin position="38"/>
        <end position="188"/>
    </location>
</feature>
<dbReference type="RefSeq" id="WP_191325386.1">
    <property type="nucleotide sequence ID" value="NZ_BMZP01000017.1"/>
</dbReference>
<dbReference type="Proteomes" id="UP001595683">
    <property type="component" value="Unassembled WGS sequence"/>
</dbReference>
<organism evidence="3 4">
    <name type="scientific">Novosphingobium pokkalii</name>
    <dbReference type="NCBI Taxonomy" id="1770194"/>
    <lineage>
        <taxon>Bacteria</taxon>
        <taxon>Pseudomonadati</taxon>
        <taxon>Pseudomonadota</taxon>
        <taxon>Alphaproteobacteria</taxon>
        <taxon>Sphingomonadales</taxon>
        <taxon>Sphingomonadaceae</taxon>
        <taxon>Novosphingobium</taxon>
    </lineage>
</organism>
<feature type="region of interest" description="Disordered" evidence="1">
    <location>
        <begin position="47"/>
        <end position="72"/>
    </location>
</feature>
<accession>A0ABV7UZR0</accession>
<evidence type="ECO:0000313" key="3">
    <source>
        <dbReference type="EMBL" id="MFC3670313.1"/>
    </source>
</evidence>
<proteinExistence type="predicted"/>
<protein>
    <recommendedName>
        <fullName evidence="5">Lipoprotein</fullName>
    </recommendedName>
</protein>
<keyword evidence="4" id="KW-1185">Reference proteome</keyword>
<evidence type="ECO:0000256" key="2">
    <source>
        <dbReference type="SAM" id="SignalP"/>
    </source>
</evidence>
<comment type="caution">
    <text evidence="3">The sequence shown here is derived from an EMBL/GenBank/DDBJ whole genome shotgun (WGS) entry which is preliminary data.</text>
</comment>
<evidence type="ECO:0008006" key="5">
    <source>
        <dbReference type="Google" id="ProtNLM"/>
    </source>
</evidence>
<gene>
    <name evidence="3" type="ORF">ACFOOT_02640</name>
</gene>